<dbReference type="OrthoDB" id="4553701at2"/>
<dbReference type="AlphaFoldDB" id="A0A3M2KZC7"/>
<name>A0A3M2KZC7_9NOCA</name>
<evidence type="ECO:0000313" key="3">
    <source>
        <dbReference type="Proteomes" id="UP000279275"/>
    </source>
</evidence>
<protein>
    <submittedName>
        <fullName evidence="2">Uncharacterized protein</fullName>
    </submittedName>
</protein>
<keyword evidence="1" id="KW-0732">Signal</keyword>
<reference evidence="2 3" key="1">
    <citation type="submission" date="2018-10" db="EMBL/GenBank/DDBJ databases">
        <title>Isolation from cow dung.</title>
        <authorList>
            <person name="Ling L."/>
        </authorList>
    </citation>
    <scope>NUCLEOTIDE SEQUENCE [LARGE SCALE GENOMIC DNA]</scope>
    <source>
        <strain evidence="2 3">NEAU-LL90</strain>
    </source>
</reference>
<proteinExistence type="predicted"/>
<evidence type="ECO:0000256" key="1">
    <source>
        <dbReference type="SAM" id="SignalP"/>
    </source>
</evidence>
<dbReference type="RefSeq" id="WP_122189516.1">
    <property type="nucleotide sequence ID" value="NZ_RFFH01000008.1"/>
</dbReference>
<evidence type="ECO:0000313" key="2">
    <source>
        <dbReference type="EMBL" id="RMI30847.1"/>
    </source>
</evidence>
<gene>
    <name evidence="2" type="ORF">EBN03_19545</name>
</gene>
<dbReference type="Proteomes" id="UP000279275">
    <property type="component" value="Unassembled WGS sequence"/>
</dbReference>
<feature type="chain" id="PRO_5017983408" evidence="1">
    <location>
        <begin position="24"/>
        <end position="117"/>
    </location>
</feature>
<dbReference type="EMBL" id="RFFH01000008">
    <property type="protein sequence ID" value="RMI30847.1"/>
    <property type="molecule type" value="Genomic_DNA"/>
</dbReference>
<organism evidence="2 3">
    <name type="scientific">Nocardia stercoris</name>
    <dbReference type="NCBI Taxonomy" id="2483361"/>
    <lineage>
        <taxon>Bacteria</taxon>
        <taxon>Bacillati</taxon>
        <taxon>Actinomycetota</taxon>
        <taxon>Actinomycetes</taxon>
        <taxon>Mycobacteriales</taxon>
        <taxon>Nocardiaceae</taxon>
        <taxon>Nocardia</taxon>
    </lineage>
</organism>
<accession>A0A3M2KZC7</accession>
<feature type="signal peptide" evidence="1">
    <location>
        <begin position="1"/>
        <end position="23"/>
    </location>
</feature>
<comment type="caution">
    <text evidence="2">The sequence shown here is derived from an EMBL/GenBank/DDBJ whole genome shotgun (WGS) entry which is preliminary data.</text>
</comment>
<keyword evidence="3" id="KW-1185">Reference proteome</keyword>
<sequence>MKKLLLAAAAASGALLLAPTALAHAEWPAEDDGLYGWNAYSDRTGSFVSVFDARAWLGGGSSAQLALVSPYGVSHPIECRGDGHYVRMHACQQLDNDGNWHELDSYPIGPWTLYAYR</sequence>